<dbReference type="GO" id="GO:0016020">
    <property type="term" value="C:membrane"/>
    <property type="evidence" value="ECO:0007669"/>
    <property type="project" value="GOC"/>
</dbReference>
<feature type="chain" id="PRO_5024893710" description="Neutral ceramidase" evidence="4">
    <location>
        <begin position="25"/>
        <end position="462"/>
    </location>
</feature>
<sequence>MKRYVVVLCMILAAFMVVPTAVHAEGTLQAGVASADMTPEIGVPLAGYGGGKRRLDFPDLDPSNYNVLLAPSEGVLDPLITKVVVIQSGDTKIAIVKSDACGVPQHLVKDVAKKIKKTGITLENLCITGTHTHSGPGAMIDSIFWSVAAVDIMDKRIYKPFVRKIADLIIEADSKLQPVRIGTSTSLSFNLTRNRRKHPGVFDPMIGVFRVEALDGKPLAILFNFAIHGTCYGSSNMKFSGDVMGVAERNIEKSMRDRNMPAMAMFINGTEGDVSPNGGKAKGAETVGNQLGNAVTTTALALRAQDNVKISVANRTIKFRKAHLNIDLWEDRDDAELDCWGIHESLKKMYPNLNDKLKIEVTGLVPMSFRLQTIRIGDSVIACMPGEALTAIGVSLKAIGKDLGFKNVFVFGLANGHMGYVCDKENFDEGGYEAMLNLYGRNQGDDIIASFQEMFTELADKK</sequence>
<dbReference type="GO" id="GO:0005576">
    <property type="term" value="C:extracellular region"/>
    <property type="evidence" value="ECO:0007669"/>
    <property type="project" value="TreeGrafter"/>
</dbReference>
<evidence type="ECO:0000256" key="2">
    <source>
        <dbReference type="PIRSR" id="PIRSR606823-2"/>
    </source>
</evidence>
<dbReference type="KEGG" id="uam:UABAM_02350"/>
<dbReference type="PANTHER" id="PTHR12670:SF1">
    <property type="entry name" value="NEUTRAL CERAMIDASE"/>
    <property type="match status" value="1"/>
</dbReference>
<dbReference type="RefSeq" id="WP_151968176.1">
    <property type="nucleotide sequence ID" value="NZ_AP019860.1"/>
</dbReference>
<feature type="binding site" evidence="2">
    <location>
        <position position="131"/>
    </location>
    <ligand>
        <name>Zn(2+)</name>
        <dbReference type="ChEBI" id="CHEBI:29105"/>
    </ligand>
</feature>
<dbReference type="InterPro" id="IPR006823">
    <property type="entry name" value="Ceramidase_alk"/>
</dbReference>
<feature type="active site" description="Nucleophile" evidence="1">
    <location>
        <position position="275"/>
    </location>
</feature>
<keyword evidence="7" id="KW-1185">Reference proteome</keyword>
<comment type="catalytic activity">
    <reaction evidence="3">
        <text>an N-acylsphing-4-enine + H2O = sphing-4-enine + a fatty acid</text>
        <dbReference type="Rhea" id="RHEA:20856"/>
        <dbReference type="ChEBI" id="CHEBI:15377"/>
        <dbReference type="ChEBI" id="CHEBI:28868"/>
        <dbReference type="ChEBI" id="CHEBI:52639"/>
        <dbReference type="ChEBI" id="CHEBI:57756"/>
        <dbReference type="EC" id="3.5.1.23"/>
    </reaction>
</comment>
<keyword evidence="3" id="KW-0443">Lipid metabolism</keyword>
<feature type="binding site" evidence="2">
    <location>
        <position position="228"/>
    </location>
    <ligand>
        <name>Zn(2+)</name>
        <dbReference type="ChEBI" id="CHEBI:29105"/>
    </ligand>
</feature>
<dbReference type="EC" id="3.5.1.23" evidence="3"/>
<accession>A0A5S9INX7</accession>
<evidence type="ECO:0000313" key="6">
    <source>
        <dbReference type="EMBL" id="BBM83995.1"/>
    </source>
</evidence>
<gene>
    <name evidence="6" type="ORF">UABAM_02350</name>
</gene>
<dbReference type="EMBL" id="AP019860">
    <property type="protein sequence ID" value="BBM83995.1"/>
    <property type="molecule type" value="Genomic_DNA"/>
</dbReference>
<dbReference type="GO" id="GO:0042759">
    <property type="term" value="P:long-chain fatty acid biosynthetic process"/>
    <property type="evidence" value="ECO:0007669"/>
    <property type="project" value="TreeGrafter"/>
</dbReference>
<feature type="domain" description="Neutral/alkaline non-lysosomal ceramidase N-terminal" evidence="5">
    <location>
        <begin position="74"/>
        <end position="279"/>
    </location>
</feature>
<dbReference type="GO" id="GO:0046514">
    <property type="term" value="P:ceramide catabolic process"/>
    <property type="evidence" value="ECO:0007669"/>
    <property type="project" value="InterPro"/>
</dbReference>
<evidence type="ECO:0000256" key="4">
    <source>
        <dbReference type="SAM" id="SignalP"/>
    </source>
</evidence>
<dbReference type="Proteomes" id="UP000326354">
    <property type="component" value="Chromosome"/>
</dbReference>
<comment type="similarity">
    <text evidence="3">Belongs to the neutral ceramidase family.</text>
</comment>
<comment type="cofactor">
    <cofactor evidence="2">
        <name>Zn(2+)</name>
        <dbReference type="ChEBI" id="CHEBI:29105"/>
    </cofactor>
    <text evidence="2">Binds 1 zinc ion per subunit.</text>
</comment>
<dbReference type="GO" id="GO:0046872">
    <property type="term" value="F:metal ion binding"/>
    <property type="evidence" value="ECO:0007669"/>
    <property type="project" value="UniProtKB-KW"/>
</dbReference>
<dbReference type="Pfam" id="PF04734">
    <property type="entry name" value="Ceramidase_alk"/>
    <property type="match status" value="1"/>
</dbReference>
<keyword evidence="3" id="KW-0746">Sphingolipid metabolism</keyword>
<dbReference type="GO" id="GO:0046512">
    <property type="term" value="P:sphingosine biosynthetic process"/>
    <property type="evidence" value="ECO:0007669"/>
    <property type="project" value="TreeGrafter"/>
</dbReference>
<feature type="signal peptide" evidence="4">
    <location>
        <begin position="1"/>
        <end position="24"/>
    </location>
</feature>
<dbReference type="AlphaFoldDB" id="A0A5S9INX7"/>
<dbReference type="InterPro" id="IPR031329">
    <property type="entry name" value="NEUT/ALK_ceramidase_N"/>
</dbReference>
<proteinExistence type="inferred from homology"/>
<dbReference type="GO" id="GO:0017040">
    <property type="term" value="F:N-acylsphingosine amidohydrolase activity"/>
    <property type="evidence" value="ECO:0007669"/>
    <property type="project" value="UniProtKB-UniRule"/>
</dbReference>
<evidence type="ECO:0000313" key="7">
    <source>
        <dbReference type="Proteomes" id="UP000326354"/>
    </source>
</evidence>
<evidence type="ECO:0000259" key="5">
    <source>
        <dbReference type="Pfam" id="PF04734"/>
    </source>
</evidence>
<dbReference type="OrthoDB" id="9790058at2"/>
<protein>
    <recommendedName>
        <fullName evidence="3">Neutral ceramidase</fullName>
        <ecNumber evidence="3">3.5.1.23</ecNumber>
    </recommendedName>
</protein>
<keyword evidence="3" id="KW-0378">Hydrolase</keyword>
<name>A0A5S9INX7_UABAM</name>
<reference evidence="6 7" key="1">
    <citation type="submission" date="2019-08" db="EMBL/GenBank/DDBJ databases">
        <title>Complete genome sequence of Candidatus Uab amorphum.</title>
        <authorList>
            <person name="Shiratori T."/>
            <person name="Suzuki S."/>
            <person name="Kakizawa Y."/>
            <person name="Ishida K."/>
        </authorList>
    </citation>
    <scope>NUCLEOTIDE SEQUENCE [LARGE SCALE GENOMIC DNA]</scope>
    <source>
        <strain evidence="6 7">SRT547</strain>
    </source>
</reference>
<dbReference type="PANTHER" id="PTHR12670">
    <property type="entry name" value="CERAMIDASE"/>
    <property type="match status" value="1"/>
</dbReference>
<keyword evidence="2" id="KW-0479">Metal-binding</keyword>
<keyword evidence="4" id="KW-0732">Signal</keyword>
<evidence type="ECO:0000256" key="3">
    <source>
        <dbReference type="RuleBase" id="RU366019"/>
    </source>
</evidence>
<organism evidence="6 7">
    <name type="scientific">Uabimicrobium amorphum</name>
    <dbReference type="NCBI Taxonomy" id="2596890"/>
    <lineage>
        <taxon>Bacteria</taxon>
        <taxon>Pseudomonadati</taxon>
        <taxon>Planctomycetota</taxon>
        <taxon>Candidatus Uabimicrobiia</taxon>
        <taxon>Candidatus Uabimicrobiales</taxon>
        <taxon>Candidatus Uabimicrobiaceae</taxon>
        <taxon>Candidatus Uabimicrobium</taxon>
    </lineage>
</organism>
<evidence type="ECO:0000256" key="1">
    <source>
        <dbReference type="PIRSR" id="PIRSR606823-1"/>
    </source>
</evidence>
<keyword evidence="2" id="KW-0862">Zinc</keyword>